<dbReference type="KEGG" id="azq:G3580_09755"/>
<gene>
    <name evidence="1" type="ORF">G3580_09755</name>
</gene>
<evidence type="ECO:0000313" key="1">
    <source>
        <dbReference type="EMBL" id="QID17898.1"/>
    </source>
</evidence>
<sequence>MRDRIKDALRASIDTEDAAVEKRLATGGDKRKRAVKQAVKAARRQAEEATTTVDAAKPLEVTLSSDEAAALKRLRSQLRDQGHGVSKGELIRIAVALLAEQSDETVATLLAALPKLAPH</sequence>
<accession>A0A6C1B551</accession>
<dbReference type="Proteomes" id="UP000501991">
    <property type="component" value="Chromosome"/>
</dbReference>
<dbReference type="RefSeq" id="WP_173765060.1">
    <property type="nucleotide sequence ID" value="NZ_CP048836.1"/>
</dbReference>
<name>A0A6C1B551_9RHOO</name>
<evidence type="ECO:0000313" key="2">
    <source>
        <dbReference type="Proteomes" id="UP000501991"/>
    </source>
</evidence>
<keyword evidence="2" id="KW-1185">Reference proteome</keyword>
<organism evidence="1 2">
    <name type="scientific">Nitrogeniibacter mangrovi</name>
    <dbReference type="NCBI Taxonomy" id="2016596"/>
    <lineage>
        <taxon>Bacteria</taxon>
        <taxon>Pseudomonadati</taxon>
        <taxon>Pseudomonadota</taxon>
        <taxon>Betaproteobacteria</taxon>
        <taxon>Rhodocyclales</taxon>
        <taxon>Zoogloeaceae</taxon>
        <taxon>Nitrogeniibacter</taxon>
    </lineage>
</organism>
<proteinExistence type="predicted"/>
<dbReference type="EMBL" id="CP048836">
    <property type="protein sequence ID" value="QID17898.1"/>
    <property type="molecule type" value="Genomic_DNA"/>
</dbReference>
<protein>
    <submittedName>
        <fullName evidence="1">Uncharacterized protein</fullName>
    </submittedName>
</protein>
<reference evidence="1 2" key="1">
    <citation type="submission" date="2020-02" db="EMBL/GenBank/DDBJ databases">
        <title>Nitrogenibacter mangrovi gen. nov., sp. nov. isolated from mangrove sediment, a denitrifying betaproteobacterium.</title>
        <authorList>
            <person name="Liao H."/>
            <person name="Tian Y."/>
        </authorList>
    </citation>
    <scope>NUCLEOTIDE SEQUENCE [LARGE SCALE GENOMIC DNA]</scope>
    <source>
        <strain evidence="1 2">M9-3-2</strain>
    </source>
</reference>
<dbReference type="AlphaFoldDB" id="A0A6C1B551"/>